<keyword evidence="2 3" id="KW-0663">Pyridoxal phosphate</keyword>
<dbReference type="EMBL" id="JAVRRG010000134">
    <property type="protein sequence ID" value="KAK5081834.1"/>
    <property type="molecule type" value="Genomic_DNA"/>
</dbReference>
<name>A0ABR0K1Y9_9EURO</name>
<evidence type="ECO:0000313" key="5">
    <source>
        <dbReference type="Proteomes" id="UP001345013"/>
    </source>
</evidence>
<evidence type="ECO:0000256" key="3">
    <source>
        <dbReference type="RuleBase" id="RU003560"/>
    </source>
</evidence>
<evidence type="ECO:0000256" key="1">
    <source>
        <dbReference type="ARBA" id="ARBA00001933"/>
    </source>
</evidence>
<accession>A0ABR0K1Y9</accession>
<gene>
    <name evidence="4" type="ORF">LTR24_008137</name>
</gene>
<dbReference type="PANTHER" id="PTHR43713:SF3">
    <property type="entry name" value="GLUTAMATE-1-SEMIALDEHYDE 2,1-AMINOMUTASE 1, CHLOROPLASTIC-RELATED"/>
    <property type="match status" value="1"/>
</dbReference>
<dbReference type="Gene3D" id="3.90.1150.10">
    <property type="entry name" value="Aspartate Aminotransferase, domain 1"/>
    <property type="match status" value="1"/>
</dbReference>
<comment type="similarity">
    <text evidence="3">Belongs to the class-III pyridoxal-phosphate-dependent aminotransferase family.</text>
</comment>
<dbReference type="SUPFAM" id="SSF53383">
    <property type="entry name" value="PLP-dependent transferases"/>
    <property type="match status" value="1"/>
</dbReference>
<comment type="caution">
    <text evidence="4">The sequence shown here is derived from an EMBL/GenBank/DDBJ whole genome shotgun (WGS) entry which is preliminary data.</text>
</comment>
<dbReference type="InterPro" id="IPR005814">
    <property type="entry name" value="Aminotrans_3"/>
</dbReference>
<organism evidence="4 5">
    <name type="scientific">Lithohypha guttulata</name>
    <dbReference type="NCBI Taxonomy" id="1690604"/>
    <lineage>
        <taxon>Eukaryota</taxon>
        <taxon>Fungi</taxon>
        <taxon>Dikarya</taxon>
        <taxon>Ascomycota</taxon>
        <taxon>Pezizomycotina</taxon>
        <taxon>Eurotiomycetes</taxon>
        <taxon>Chaetothyriomycetidae</taxon>
        <taxon>Chaetothyriales</taxon>
        <taxon>Trichomeriaceae</taxon>
        <taxon>Lithohypha</taxon>
    </lineage>
</organism>
<evidence type="ECO:0000313" key="4">
    <source>
        <dbReference type="EMBL" id="KAK5081834.1"/>
    </source>
</evidence>
<dbReference type="InterPro" id="IPR015422">
    <property type="entry name" value="PyrdxlP-dep_Trfase_small"/>
</dbReference>
<reference evidence="4 5" key="1">
    <citation type="submission" date="2023-08" db="EMBL/GenBank/DDBJ databases">
        <title>Black Yeasts Isolated from many extreme environments.</title>
        <authorList>
            <person name="Coleine C."/>
            <person name="Stajich J.E."/>
            <person name="Selbmann L."/>
        </authorList>
    </citation>
    <scope>NUCLEOTIDE SEQUENCE [LARGE SCALE GENOMIC DNA]</scope>
    <source>
        <strain evidence="4 5">CCFEE 5885</strain>
    </source>
</reference>
<dbReference type="Pfam" id="PF00202">
    <property type="entry name" value="Aminotran_3"/>
    <property type="match status" value="1"/>
</dbReference>
<protein>
    <submittedName>
        <fullName evidence="4">Uncharacterized protein</fullName>
    </submittedName>
</protein>
<dbReference type="Proteomes" id="UP001345013">
    <property type="component" value="Unassembled WGS sequence"/>
</dbReference>
<dbReference type="InterPro" id="IPR015424">
    <property type="entry name" value="PyrdxlP-dep_Trfase"/>
</dbReference>
<keyword evidence="5" id="KW-1185">Reference proteome</keyword>
<comment type="cofactor">
    <cofactor evidence="1">
        <name>pyridoxal 5'-phosphate</name>
        <dbReference type="ChEBI" id="CHEBI:597326"/>
    </cofactor>
</comment>
<dbReference type="PANTHER" id="PTHR43713">
    <property type="entry name" value="GLUTAMATE-1-SEMIALDEHYDE 2,1-AMINOMUTASE"/>
    <property type="match status" value="1"/>
</dbReference>
<evidence type="ECO:0000256" key="2">
    <source>
        <dbReference type="ARBA" id="ARBA00022898"/>
    </source>
</evidence>
<proteinExistence type="inferred from homology"/>
<sequence>MGSISVSRNEQLQAAVDEARASYTKKHLTSKKSHDEACLYMPGGNTRTVLHTSPFPFTIESAHSCYLKTVDGHSYIDFLGEYTAGIYGHNHPVIRAAIEKALDGGWNYGAHSKIEQELAKAICTRFPAMEMVRFVNSGTEANMMALATALAVARDTPVKKKVLVFQKGYHGSTISGRTPSGKPSINLPHEFVLGKYNDVQGTKHLVASLPENSLAAILVEPMLGSGGCYAATCDFLSTLRNLATQNKALLVFDEVMTSRLSYHGYGTVYDIAPDLMTLGKYLGGGMTFGAFGGRDTIMSLYDPRKGQLEHPGTFNNNVFTMHAGVAGAKLLTPETLDALNERGDAMRGEIDTILRVHGIYDGCTVPSAPVVDEAVHQAVNAGRPPKMYIKGVGSLMCMHFAGPDREELQGLFWHHMLENGVYIAQRGFIALNIEITQKHVESFVSAVEEFVTQWRDELRCLSEP</sequence>
<dbReference type="Gene3D" id="3.40.640.10">
    <property type="entry name" value="Type I PLP-dependent aspartate aminotransferase-like (Major domain)"/>
    <property type="match status" value="1"/>
</dbReference>
<dbReference type="InterPro" id="IPR015421">
    <property type="entry name" value="PyrdxlP-dep_Trfase_major"/>
</dbReference>